<evidence type="ECO:0000256" key="1">
    <source>
        <dbReference type="SAM" id="Phobius"/>
    </source>
</evidence>
<keyword evidence="1" id="KW-0472">Membrane</keyword>
<sequence>MEFTSINLSRYSLIFLSFVEFESIDCSKQSSSLIKESFFLSVIFFFLIFKIDILSINSPREIGVLIIIFIFCYR</sequence>
<feature type="transmembrane region" description="Helical" evidence="1">
    <location>
        <begin position="38"/>
        <end position="56"/>
    </location>
</feature>
<gene>
    <name evidence="2" type="ORF">METZ01_LOCUS293570</name>
</gene>
<keyword evidence="1" id="KW-1133">Transmembrane helix</keyword>
<protein>
    <submittedName>
        <fullName evidence="2">Uncharacterized protein</fullName>
    </submittedName>
</protein>
<feature type="non-terminal residue" evidence="2">
    <location>
        <position position="74"/>
    </location>
</feature>
<evidence type="ECO:0000313" key="2">
    <source>
        <dbReference type="EMBL" id="SVC40716.1"/>
    </source>
</evidence>
<dbReference type="AlphaFoldDB" id="A0A382LVY0"/>
<organism evidence="2">
    <name type="scientific">marine metagenome</name>
    <dbReference type="NCBI Taxonomy" id="408172"/>
    <lineage>
        <taxon>unclassified sequences</taxon>
        <taxon>metagenomes</taxon>
        <taxon>ecological metagenomes</taxon>
    </lineage>
</organism>
<name>A0A382LVY0_9ZZZZ</name>
<keyword evidence="1" id="KW-0812">Transmembrane</keyword>
<proteinExistence type="predicted"/>
<reference evidence="2" key="1">
    <citation type="submission" date="2018-05" db="EMBL/GenBank/DDBJ databases">
        <authorList>
            <person name="Lanie J.A."/>
            <person name="Ng W.-L."/>
            <person name="Kazmierczak K.M."/>
            <person name="Andrzejewski T.M."/>
            <person name="Davidsen T.M."/>
            <person name="Wayne K.J."/>
            <person name="Tettelin H."/>
            <person name="Glass J.I."/>
            <person name="Rusch D."/>
            <person name="Podicherti R."/>
            <person name="Tsui H.-C.T."/>
            <person name="Winkler M.E."/>
        </authorList>
    </citation>
    <scope>NUCLEOTIDE SEQUENCE</scope>
</reference>
<dbReference type="EMBL" id="UINC01089534">
    <property type="protein sequence ID" value="SVC40716.1"/>
    <property type="molecule type" value="Genomic_DNA"/>
</dbReference>
<accession>A0A382LVY0</accession>